<evidence type="ECO:0000256" key="1">
    <source>
        <dbReference type="SAM" id="Phobius"/>
    </source>
</evidence>
<accession>A0ABW4QNP5</accession>
<proteinExistence type="predicted"/>
<keyword evidence="1" id="KW-1133">Transmembrane helix</keyword>
<evidence type="ECO:0000313" key="3">
    <source>
        <dbReference type="EMBL" id="MFD1871145.1"/>
    </source>
</evidence>
<feature type="domain" description="TonB C-terminal" evidence="2">
    <location>
        <begin position="218"/>
        <end position="278"/>
    </location>
</feature>
<dbReference type="Pfam" id="PF03544">
    <property type="entry name" value="TonB_C"/>
    <property type="match status" value="1"/>
</dbReference>
<sequence>MDGFVVGLLAVLVLPPLLVGGFLRWFWRLSRVADKAAADQLPRARRLGLLAIACVTSLVFYGWLDTVTQPIGTPHGPSTSISPQHHYATLGRVLILGAGVGLLLALQPRRRAAALYFGSGLLLALGGAGGGWYLYFAHEKQVYQARMVDYALVARTDSLQRLPNGFYGRRAGGSATDPRSDEEIPTFPGGEPALYQAIQERINYQALTRKYPLDKEVEVQVEFIVETDGRITCAHVSEHHSFACDAEAVRVLNSLPRYRPGLQKGRPIAASWYTSVLFQRRGAAKP</sequence>
<organism evidence="3 4">
    <name type="scientific">Hymenobacter bucti</name>
    <dbReference type="NCBI Taxonomy" id="1844114"/>
    <lineage>
        <taxon>Bacteria</taxon>
        <taxon>Pseudomonadati</taxon>
        <taxon>Bacteroidota</taxon>
        <taxon>Cytophagia</taxon>
        <taxon>Cytophagales</taxon>
        <taxon>Hymenobacteraceae</taxon>
        <taxon>Hymenobacter</taxon>
    </lineage>
</organism>
<keyword evidence="4" id="KW-1185">Reference proteome</keyword>
<comment type="caution">
    <text evidence="3">The sequence shown here is derived from an EMBL/GenBank/DDBJ whole genome shotgun (WGS) entry which is preliminary data.</text>
</comment>
<feature type="transmembrane region" description="Helical" evidence="1">
    <location>
        <begin position="6"/>
        <end position="27"/>
    </location>
</feature>
<name>A0ABW4QNP5_9BACT</name>
<feature type="transmembrane region" description="Helical" evidence="1">
    <location>
        <begin position="113"/>
        <end position="135"/>
    </location>
</feature>
<feature type="transmembrane region" description="Helical" evidence="1">
    <location>
        <begin position="47"/>
        <end position="64"/>
    </location>
</feature>
<dbReference type="SUPFAM" id="SSF74653">
    <property type="entry name" value="TolA/TonB C-terminal domain"/>
    <property type="match status" value="1"/>
</dbReference>
<evidence type="ECO:0000313" key="4">
    <source>
        <dbReference type="Proteomes" id="UP001597197"/>
    </source>
</evidence>
<dbReference type="Proteomes" id="UP001597197">
    <property type="component" value="Unassembled WGS sequence"/>
</dbReference>
<dbReference type="EMBL" id="JBHUFD010000001">
    <property type="protein sequence ID" value="MFD1871145.1"/>
    <property type="molecule type" value="Genomic_DNA"/>
</dbReference>
<dbReference type="Gene3D" id="3.30.1150.10">
    <property type="match status" value="1"/>
</dbReference>
<evidence type="ECO:0000259" key="2">
    <source>
        <dbReference type="Pfam" id="PF03544"/>
    </source>
</evidence>
<protein>
    <submittedName>
        <fullName evidence="3">Energy transducer TonB</fullName>
    </submittedName>
</protein>
<keyword evidence="1" id="KW-0812">Transmembrane</keyword>
<reference evidence="4" key="1">
    <citation type="journal article" date="2019" name="Int. J. Syst. Evol. Microbiol.">
        <title>The Global Catalogue of Microorganisms (GCM) 10K type strain sequencing project: providing services to taxonomists for standard genome sequencing and annotation.</title>
        <authorList>
            <consortium name="The Broad Institute Genomics Platform"/>
            <consortium name="The Broad Institute Genome Sequencing Center for Infectious Disease"/>
            <person name="Wu L."/>
            <person name="Ma J."/>
        </authorList>
    </citation>
    <scope>NUCLEOTIDE SEQUENCE [LARGE SCALE GENOMIC DNA]</scope>
    <source>
        <strain evidence="4">CGMCC 1.15795</strain>
    </source>
</reference>
<keyword evidence="1" id="KW-0472">Membrane</keyword>
<dbReference type="RefSeq" id="WP_382311484.1">
    <property type="nucleotide sequence ID" value="NZ_JBHUFD010000001.1"/>
</dbReference>
<dbReference type="InterPro" id="IPR037682">
    <property type="entry name" value="TonB_C"/>
</dbReference>
<feature type="transmembrane region" description="Helical" evidence="1">
    <location>
        <begin position="84"/>
        <end position="106"/>
    </location>
</feature>
<gene>
    <name evidence="3" type="ORF">ACFSDX_01810</name>
</gene>